<feature type="domain" description="SpoVT-AbrB" evidence="8">
    <location>
        <begin position="83"/>
        <end position="126"/>
    </location>
</feature>
<comment type="similarity">
    <text evidence="7">Belongs to the MraZ family.</text>
</comment>
<dbReference type="Pfam" id="PF02381">
    <property type="entry name" value="MraZ"/>
    <property type="match status" value="1"/>
</dbReference>
<comment type="subunit">
    <text evidence="7">Forms oligomers.</text>
</comment>
<reference evidence="9 10" key="1">
    <citation type="submission" date="2014-07" db="EMBL/GenBank/DDBJ databases">
        <authorList>
            <person name="McCorrison J."/>
            <person name="Sanka R."/>
            <person name="Torralba M."/>
            <person name="Gillis M."/>
            <person name="Haft D.H."/>
            <person name="Methe B."/>
            <person name="Sutton G."/>
            <person name="Nelson K.E."/>
        </authorList>
    </citation>
    <scope>NUCLEOTIDE SEQUENCE [LARGE SCALE GENOMIC DNA]</scope>
    <source>
        <strain evidence="9 10">DNF00320</strain>
    </source>
</reference>
<dbReference type="RefSeq" id="WP_036865797.1">
    <property type="nucleotide sequence ID" value="NZ_JRNQ01000004.1"/>
</dbReference>
<dbReference type="GO" id="GO:0051301">
    <property type="term" value="P:cell division"/>
    <property type="evidence" value="ECO:0007669"/>
    <property type="project" value="UniProtKB-KW"/>
</dbReference>
<dbReference type="PANTHER" id="PTHR34701:SF1">
    <property type="entry name" value="TRANSCRIPTIONAL REGULATOR MRAZ"/>
    <property type="match status" value="1"/>
</dbReference>
<evidence type="ECO:0000256" key="6">
    <source>
        <dbReference type="ARBA" id="ARBA00023163"/>
    </source>
</evidence>
<evidence type="ECO:0000313" key="10">
    <source>
        <dbReference type="Proteomes" id="UP000029525"/>
    </source>
</evidence>
<dbReference type="EMBL" id="JRNQ01000004">
    <property type="protein sequence ID" value="KGF45687.1"/>
    <property type="molecule type" value="Genomic_DNA"/>
</dbReference>
<dbReference type="AlphaFoldDB" id="A0A096BSL3"/>
<dbReference type="GO" id="GO:0003700">
    <property type="term" value="F:DNA-binding transcription factor activity"/>
    <property type="evidence" value="ECO:0007669"/>
    <property type="project" value="UniProtKB-UniRule"/>
</dbReference>
<evidence type="ECO:0000256" key="4">
    <source>
        <dbReference type="ARBA" id="ARBA00023015"/>
    </source>
</evidence>
<dbReference type="PANTHER" id="PTHR34701">
    <property type="entry name" value="TRANSCRIPTIONAL REGULATOR MRAZ"/>
    <property type="match status" value="1"/>
</dbReference>
<dbReference type="InterPro" id="IPR037914">
    <property type="entry name" value="SpoVT-AbrB_sf"/>
</dbReference>
<feature type="domain" description="SpoVT-AbrB" evidence="8">
    <location>
        <begin position="6"/>
        <end position="53"/>
    </location>
</feature>
<keyword evidence="3" id="KW-0677">Repeat</keyword>
<keyword evidence="9" id="KW-0132">Cell division</keyword>
<dbReference type="CDD" id="cd16320">
    <property type="entry name" value="MraZ_N"/>
    <property type="match status" value="1"/>
</dbReference>
<keyword evidence="6 7" id="KW-0804">Transcription</keyword>
<keyword evidence="4 7" id="KW-0805">Transcription regulation</keyword>
<evidence type="ECO:0000256" key="2">
    <source>
        <dbReference type="ARBA" id="ARBA00022490"/>
    </source>
</evidence>
<dbReference type="NCBIfam" id="NF001483">
    <property type="entry name" value="PRK00326.3-5"/>
    <property type="match status" value="1"/>
</dbReference>
<dbReference type="InterPro" id="IPR035642">
    <property type="entry name" value="MraZ_N"/>
</dbReference>
<dbReference type="PROSITE" id="PS51740">
    <property type="entry name" value="SPOVT_ABRB"/>
    <property type="match status" value="2"/>
</dbReference>
<dbReference type="InterPro" id="IPR007159">
    <property type="entry name" value="SpoVT-AbrB_dom"/>
</dbReference>
<dbReference type="GO" id="GO:0005737">
    <property type="term" value="C:cytoplasm"/>
    <property type="evidence" value="ECO:0007669"/>
    <property type="project" value="UniProtKB-UniRule"/>
</dbReference>
<evidence type="ECO:0000256" key="1">
    <source>
        <dbReference type="ARBA" id="ARBA00013860"/>
    </source>
</evidence>
<dbReference type="InterPro" id="IPR035644">
    <property type="entry name" value="MraZ_C"/>
</dbReference>
<evidence type="ECO:0000313" key="9">
    <source>
        <dbReference type="EMBL" id="KGF45687.1"/>
    </source>
</evidence>
<comment type="subcellular location">
    <subcellularLocation>
        <location evidence="7">Cytoplasm</location>
        <location evidence="7">Nucleoid</location>
    </subcellularLocation>
</comment>
<accession>A0A096BSL3</accession>
<dbReference type="GO" id="GO:2000143">
    <property type="term" value="P:negative regulation of DNA-templated transcription initiation"/>
    <property type="evidence" value="ECO:0007669"/>
    <property type="project" value="TreeGrafter"/>
</dbReference>
<evidence type="ECO:0000256" key="3">
    <source>
        <dbReference type="ARBA" id="ARBA00022737"/>
    </source>
</evidence>
<organism evidence="9 10">
    <name type="scientific">Prevotella bivia DNF00320</name>
    <dbReference type="NCBI Taxonomy" id="1401068"/>
    <lineage>
        <taxon>Bacteria</taxon>
        <taxon>Pseudomonadati</taxon>
        <taxon>Bacteroidota</taxon>
        <taxon>Bacteroidia</taxon>
        <taxon>Bacteroidales</taxon>
        <taxon>Prevotellaceae</taxon>
        <taxon>Prevotella</taxon>
    </lineage>
</organism>
<dbReference type="Gene3D" id="3.40.1550.20">
    <property type="entry name" value="Transcriptional regulator MraZ domain"/>
    <property type="match status" value="1"/>
</dbReference>
<dbReference type="InterPro" id="IPR003444">
    <property type="entry name" value="MraZ"/>
</dbReference>
<dbReference type="CDD" id="cd16321">
    <property type="entry name" value="MraZ_C"/>
    <property type="match status" value="1"/>
</dbReference>
<dbReference type="GO" id="GO:0000976">
    <property type="term" value="F:transcription cis-regulatory region binding"/>
    <property type="evidence" value="ECO:0007669"/>
    <property type="project" value="TreeGrafter"/>
</dbReference>
<keyword evidence="9" id="KW-0131">Cell cycle</keyword>
<dbReference type="InterPro" id="IPR038619">
    <property type="entry name" value="MraZ_sf"/>
</dbReference>
<protein>
    <recommendedName>
        <fullName evidence="1 7">Transcriptional regulator MraZ</fullName>
    </recommendedName>
</protein>
<dbReference type="OrthoDB" id="9807753at2"/>
<dbReference type="InterPro" id="IPR020603">
    <property type="entry name" value="MraZ_dom"/>
</dbReference>
<keyword evidence="5 7" id="KW-0238">DNA-binding</keyword>
<dbReference type="SUPFAM" id="SSF89447">
    <property type="entry name" value="AbrB/MazE/MraZ-like"/>
    <property type="match status" value="1"/>
</dbReference>
<evidence type="ECO:0000259" key="8">
    <source>
        <dbReference type="PROSITE" id="PS51740"/>
    </source>
</evidence>
<keyword evidence="2 7" id="KW-0963">Cytoplasm</keyword>
<evidence type="ECO:0000256" key="7">
    <source>
        <dbReference type="HAMAP-Rule" id="MF_01008"/>
    </source>
</evidence>
<dbReference type="GO" id="GO:0009295">
    <property type="term" value="C:nucleoid"/>
    <property type="evidence" value="ECO:0007669"/>
    <property type="project" value="UniProtKB-SubCell"/>
</dbReference>
<comment type="caution">
    <text evidence="9">The sequence shown here is derived from an EMBL/GenBank/DDBJ whole genome shotgun (WGS) entry which is preliminary data.</text>
</comment>
<gene>
    <name evidence="7" type="primary">mraZ</name>
    <name evidence="9" type="ORF">HMPREF0647_00830</name>
</gene>
<dbReference type="Proteomes" id="UP000029525">
    <property type="component" value="Unassembled WGS sequence"/>
</dbReference>
<name>A0A096BSL3_9BACT</name>
<evidence type="ECO:0000256" key="5">
    <source>
        <dbReference type="ARBA" id="ARBA00023125"/>
    </source>
</evidence>
<sequence>MRFLGNIEAKIDVKGRAFFPSIFRKVLSASGEEALILRKDIFESCLVLYPQSVWNERLDALRSKLSRWNKRDQMIYRQYVSDVEMITLDGNGRFLIPKRYLKLANIDQEISFIGMDDSIEIWSKPNTTEQFMPFEELGKALESIMEGKDTTSND</sequence>
<dbReference type="HAMAP" id="MF_01008">
    <property type="entry name" value="MraZ"/>
    <property type="match status" value="1"/>
</dbReference>
<proteinExistence type="inferred from homology"/>